<dbReference type="PRINTS" id="PR00080">
    <property type="entry name" value="SDRFAMILY"/>
</dbReference>
<dbReference type="GO" id="GO:0016491">
    <property type="term" value="F:oxidoreductase activity"/>
    <property type="evidence" value="ECO:0007669"/>
    <property type="project" value="UniProtKB-KW"/>
</dbReference>
<evidence type="ECO:0000259" key="4">
    <source>
        <dbReference type="SMART" id="SM00822"/>
    </source>
</evidence>
<dbReference type="PANTHER" id="PTHR44169">
    <property type="entry name" value="NADPH-DEPENDENT 1-ACYLDIHYDROXYACETONE PHOSPHATE REDUCTASE"/>
    <property type="match status" value="1"/>
</dbReference>
<dbReference type="InterPro" id="IPR057326">
    <property type="entry name" value="KR_dom"/>
</dbReference>
<dbReference type="PRINTS" id="PR00081">
    <property type="entry name" value="GDHRDH"/>
</dbReference>
<reference evidence="5 6" key="1">
    <citation type="journal article" date="2020" name="Nat. Commun.">
        <title>Genome of Tripterygium wilfordii and identification of cytochrome P450 involved in triptolide biosynthesis.</title>
        <authorList>
            <person name="Tu L."/>
            <person name="Su P."/>
            <person name="Zhang Z."/>
            <person name="Gao L."/>
            <person name="Wang J."/>
            <person name="Hu T."/>
            <person name="Zhou J."/>
            <person name="Zhang Y."/>
            <person name="Zhao Y."/>
            <person name="Liu Y."/>
            <person name="Song Y."/>
            <person name="Tong Y."/>
            <person name="Lu Y."/>
            <person name="Yang J."/>
            <person name="Xu C."/>
            <person name="Jia M."/>
            <person name="Peters R.J."/>
            <person name="Huang L."/>
            <person name="Gao W."/>
        </authorList>
    </citation>
    <scope>NUCLEOTIDE SEQUENCE [LARGE SCALE GENOMIC DNA]</scope>
    <source>
        <strain evidence="6">cv. XIE 37</strain>
        <tissue evidence="5">Leaf</tissue>
    </source>
</reference>
<organism evidence="5 6">
    <name type="scientific">Tripterygium wilfordii</name>
    <name type="common">Thunder God vine</name>
    <dbReference type="NCBI Taxonomy" id="458696"/>
    <lineage>
        <taxon>Eukaryota</taxon>
        <taxon>Viridiplantae</taxon>
        <taxon>Streptophyta</taxon>
        <taxon>Embryophyta</taxon>
        <taxon>Tracheophyta</taxon>
        <taxon>Spermatophyta</taxon>
        <taxon>Magnoliopsida</taxon>
        <taxon>eudicotyledons</taxon>
        <taxon>Gunneridae</taxon>
        <taxon>Pentapetalae</taxon>
        <taxon>rosids</taxon>
        <taxon>fabids</taxon>
        <taxon>Celastrales</taxon>
        <taxon>Celastraceae</taxon>
        <taxon>Tripterygium</taxon>
    </lineage>
</organism>
<evidence type="ECO:0000256" key="1">
    <source>
        <dbReference type="ARBA" id="ARBA00006484"/>
    </source>
</evidence>
<dbReference type="InParanoid" id="A0A7J7CV13"/>
<protein>
    <recommendedName>
        <fullName evidence="4">Ketoreductase domain-containing protein</fullName>
    </recommendedName>
</protein>
<dbReference type="FunCoup" id="A0A7J7CV13">
    <property type="interactions" value="556"/>
</dbReference>
<dbReference type="AlphaFoldDB" id="A0A7J7CV13"/>
<dbReference type="CDD" id="cd05374">
    <property type="entry name" value="17beta-HSD-like_SDR_c"/>
    <property type="match status" value="1"/>
</dbReference>
<dbReference type="PROSITE" id="PS00061">
    <property type="entry name" value="ADH_SHORT"/>
    <property type="match status" value="1"/>
</dbReference>
<comment type="similarity">
    <text evidence="1 3">Belongs to the short-chain dehydrogenases/reductases (SDR) family.</text>
</comment>
<dbReference type="InterPro" id="IPR002347">
    <property type="entry name" value="SDR_fam"/>
</dbReference>
<dbReference type="GO" id="GO:0005783">
    <property type="term" value="C:endoplasmic reticulum"/>
    <property type="evidence" value="ECO:0007669"/>
    <property type="project" value="TreeGrafter"/>
</dbReference>
<dbReference type="SUPFAM" id="SSF51735">
    <property type="entry name" value="NAD(P)-binding Rossmann-fold domains"/>
    <property type="match status" value="1"/>
</dbReference>
<evidence type="ECO:0000256" key="3">
    <source>
        <dbReference type="RuleBase" id="RU000363"/>
    </source>
</evidence>
<evidence type="ECO:0000256" key="2">
    <source>
        <dbReference type="ARBA" id="ARBA00023002"/>
    </source>
</evidence>
<dbReference type="InterPro" id="IPR036291">
    <property type="entry name" value="NAD(P)-bd_dom_sf"/>
</dbReference>
<feature type="domain" description="Ketoreductase" evidence="4">
    <location>
        <begin position="8"/>
        <end position="188"/>
    </location>
</feature>
<dbReference type="Pfam" id="PF00106">
    <property type="entry name" value="adh_short"/>
    <property type="match status" value="1"/>
</dbReference>
<dbReference type="FunFam" id="3.40.50.720:FF:000261">
    <property type="entry name" value="NADPH-dependent 1-acyldihydroxyacetone phosphate reductase"/>
    <property type="match status" value="1"/>
</dbReference>
<proteinExistence type="inferred from homology"/>
<comment type="caution">
    <text evidence="5">The sequence shown here is derived from an EMBL/GenBank/DDBJ whole genome shotgun (WGS) entry which is preliminary data.</text>
</comment>
<evidence type="ECO:0000313" key="5">
    <source>
        <dbReference type="EMBL" id="KAF5737962.1"/>
    </source>
</evidence>
<name>A0A7J7CV13_TRIWF</name>
<dbReference type="InterPro" id="IPR020904">
    <property type="entry name" value="Sc_DH/Rdtase_CS"/>
</dbReference>
<sequence>MDDSYGKQVVLITGCTQGGIGHALAKEFAANDCLVVATSRSLASMEDLREDSRFFLQELDVLSEESLQRVVSNVLEKYGRIDVLVNNAGVQCVGPLAELPLSALEQTFSTNVYGPMRLVQAVVPHMASRRKGKVVNVGSIIALASSPWAGAYNASKAAMHALTDTLRLELRPLGIHVINVVPGGISSNIGDSAITRYNQMPEWKLYKPFEAAIKERAYFSQGTKCTPSEEFAKKTVAVVLQANPPACQARRHLTFRARKKRWLHVETTSWVC</sequence>
<dbReference type="Gene3D" id="3.40.50.720">
    <property type="entry name" value="NAD(P)-binding Rossmann-like Domain"/>
    <property type="match status" value="1"/>
</dbReference>
<keyword evidence="6" id="KW-1185">Reference proteome</keyword>
<evidence type="ECO:0000313" key="6">
    <source>
        <dbReference type="Proteomes" id="UP000593562"/>
    </source>
</evidence>
<dbReference type="EMBL" id="JAAARO010000013">
    <property type="protein sequence ID" value="KAF5737962.1"/>
    <property type="molecule type" value="Genomic_DNA"/>
</dbReference>
<keyword evidence="2" id="KW-0560">Oxidoreductase</keyword>
<dbReference type="PANTHER" id="PTHR44169:SF6">
    <property type="entry name" value="NADPH-DEPENDENT 1-ACYLDIHYDROXYACETONE PHOSPHATE REDUCTASE"/>
    <property type="match status" value="1"/>
</dbReference>
<dbReference type="SMART" id="SM00822">
    <property type="entry name" value="PKS_KR"/>
    <property type="match status" value="1"/>
</dbReference>
<accession>A0A7J7CV13</accession>
<gene>
    <name evidence="5" type="ORF">HS088_TW13G00855</name>
</gene>
<dbReference type="Proteomes" id="UP000593562">
    <property type="component" value="Unassembled WGS sequence"/>
</dbReference>